<dbReference type="GO" id="GO:0005634">
    <property type="term" value="C:nucleus"/>
    <property type="evidence" value="ECO:0007669"/>
    <property type="project" value="TreeGrafter"/>
</dbReference>
<organism evidence="2 3">
    <name type="scientific">Allomyces macrogynus (strain ATCC 38327)</name>
    <name type="common">Allomyces javanicus var. macrogynus</name>
    <dbReference type="NCBI Taxonomy" id="578462"/>
    <lineage>
        <taxon>Eukaryota</taxon>
        <taxon>Fungi</taxon>
        <taxon>Fungi incertae sedis</taxon>
        <taxon>Blastocladiomycota</taxon>
        <taxon>Blastocladiomycetes</taxon>
        <taxon>Blastocladiales</taxon>
        <taxon>Blastocladiaceae</taxon>
        <taxon>Allomyces</taxon>
    </lineage>
</organism>
<dbReference type="GO" id="GO:0045905">
    <property type="term" value="P:positive regulation of translational termination"/>
    <property type="evidence" value="ECO:0007669"/>
    <property type="project" value="TreeGrafter"/>
</dbReference>
<dbReference type="InterPro" id="IPR050910">
    <property type="entry name" value="JMJD6_ArgDemeth/LysHydrox"/>
</dbReference>
<feature type="domain" description="JmjC" evidence="1">
    <location>
        <begin position="1"/>
        <end position="223"/>
    </location>
</feature>
<dbReference type="OrthoDB" id="424465at2759"/>
<dbReference type="PANTHER" id="PTHR12480:SF6">
    <property type="entry name" value="2-OXOGLUTARATE AND IRON-DEPENDENT OXYGENASE JMJD4"/>
    <property type="match status" value="1"/>
</dbReference>
<name>A0A0L0S1Z2_ALLM3</name>
<dbReference type="SUPFAM" id="SSF51197">
    <property type="entry name" value="Clavaminate synthase-like"/>
    <property type="match status" value="1"/>
</dbReference>
<dbReference type="Gene3D" id="2.60.120.650">
    <property type="entry name" value="Cupin"/>
    <property type="match status" value="2"/>
</dbReference>
<evidence type="ECO:0000259" key="1">
    <source>
        <dbReference type="PROSITE" id="PS51184"/>
    </source>
</evidence>
<proteinExistence type="predicted"/>
<dbReference type="GO" id="GO:0043565">
    <property type="term" value="F:sequence-specific DNA binding"/>
    <property type="evidence" value="ECO:0007669"/>
    <property type="project" value="TreeGrafter"/>
</dbReference>
<dbReference type="PANTHER" id="PTHR12480">
    <property type="entry name" value="ARGININE DEMETHYLASE AND LYSYL-HYDROXYLASE JMJD"/>
    <property type="match status" value="1"/>
</dbReference>
<dbReference type="EMBL" id="GG745330">
    <property type="protein sequence ID" value="KNE56587.1"/>
    <property type="molecule type" value="Genomic_DNA"/>
</dbReference>
<sequence>MIPNYPLLLGPGATASWRSRREWVKPVDVSPDLDRLRARFGQAQVDVADCYQRWFSDQPKTAMTFGEFLDQWEKVKRDRSSAKSPGNTSASPSWCGYAKDWHLMRDFPEYDAFELLDIFQDDWLNLWYDRRADTNDDYRFEELFRDRTGNTVYDVYAVTNDADFPRFKDALCIEFIQEPGQTVFVPSGWFHQLENLEDTISINHNWTNAFNVPFVVQSILSDFASVEAAIEHERASMTPDEWKNHCQLMLGAVAGIDFASLGQWLACVEDEPTRRIHDLGATVPHPKEPALTLDVTRTTSERFLPLRVAEYGLQSIARFQSILASFNSC</sequence>
<dbReference type="GO" id="GO:0016706">
    <property type="term" value="F:2-oxoglutarate-dependent dioxygenase activity"/>
    <property type="evidence" value="ECO:0007669"/>
    <property type="project" value="TreeGrafter"/>
</dbReference>
<dbReference type="Proteomes" id="UP000054350">
    <property type="component" value="Unassembled WGS sequence"/>
</dbReference>
<dbReference type="InterPro" id="IPR041667">
    <property type="entry name" value="Cupin_8"/>
</dbReference>
<dbReference type="VEuPathDB" id="FungiDB:AMAG_17938"/>
<dbReference type="Pfam" id="PF13621">
    <property type="entry name" value="Cupin_8"/>
    <property type="match status" value="1"/>
</dbReference>
<gene>
    <name evidence="2" type="ORF">AMAG_17938</name>
</gene>
<protein>
    <recommendedName>
        <fullName evidence="1">JmjC domain-containing protein</fullName>
    </recommendedName>
</protein>
<dbReference type="AlphaFoldDB" id="A0A0L0S1Z2"/>
<dbReference type="STRING" id="578462.A0A0L0S1Z2"/>
<reference evidence="2 3" key="1">
    <citation type="submission" date="2009-11" db="EMBL/GenBank/DDBJ databases">
        <title>Annotation of Allomyces macrogynus ATCC 38327.</title>
        <authorList>
            <consortium name="The Broad Institute Genome Sequencing Platform"/>
            <person name="Russ C."/>
            <person name="Cuomo C."/>
            <person name="Burger G."/>
            <person name="Gray M.W."/>
            <person name="Holland P.W.H."/>
            <person name="King N."/>
            <person name="Lang F.B.F."/>
            <person name="Roger A.J."/>
            <person name="Ruiz-Trillo I."/>
            <person name="Young S.K."/>
            <person name="Zeng Q."/>
            <person name="Gargeya S."/>
            <person name="Fitzgerald M."/>
            <person name="Haas B."/>
            <person name="Abouelleil A."/>
            <person name="Alvarado L."/>
            <person name="Arachchi H.M."/>
            <person name="Berlin A."/>
            <person name="Chapman S.B."/>
            <person name="Gearin G."/>
            <person name="Goldberg J."/>
            <person name="Griggs A."/>
            <person name="Gujja S."/>
            <person name="Hansen M."/>
            <person name="Heiman D."/>
            <person name="Howarth C."/>
            <person name="Larimer J."/>
            <person name="Lui A."/>
            <person name="MacDonald P.J.P."/>
            <person name="McCowen C."/>
            <person name="Montmayeur A."/>
            <person name="Murphy C."/>
            <person name="Neiman D."/>
            <person name="Pearson M."/>
            <person name="Priest M."/>
            <person name="Roberts A."/>
            <person name="Saif S."/>
            <person name="Shea T."/>
            <person name="Sisk P."/>
            <person name="Stolte C."/>
            <person name="Sykes S."/>
            <person name="Wortman J."/>
            <person name="Nusbaum C."/>
            <person name="Birren B."/>
        </authorList>
    </citation>
    <scope>NUCLEOTIDE SEQUENCE [LARGE SCALE GENOMIC DNA]</scope>
    <source>
        <strain evidence="2 3">ATCC 38327</strain>
    </source>
</reference>
<dbReference type="InterPro" id="IPR003347">
    <property type="entry name" value="JmjC_dom"/>
</dbReference>
<evidence type="ECO:0000313" key="2">
    <source>
        <dbReference type="EMBL" id="KNE56587.1"/>
    </source>
</evidence>
<keyword evidence="3" id="KW-1185">Reference proteome</keyword>
<dbReference type="eggNOG" id="KOG2131">
    <property type="taxonomic scope" value="Eukaryota"/>
</dbReference>
<accession>A0A0L0S1Z2</accession>
<dbReference type="PROSITE" id="PS51184">
    <property type="entry name" value="JMJC"/>
    <property type="match status" value="1"/>
</dbReference>
<evidence type="ECO:0000313" key="3">
    <source>
        <dbReference type="Proteomes" id="UP000054350"/>
    </source>
</evidence>
<reference evidence="3" key="2">
    <citation type="submission" date="2009-11" db="EMBL/GenBank/DDBJ databases">
        <title>The Genome Sequence of Allomyces macrogynus strain ATCC 38327.</title>
        <authorList>
            <consortium name="The Broad Institute Genome Sequencing Platform"/>
            <person name="Russ C."/>
            <person name="Cuomo C."/>
            <person name="Shea T."/>
            <person name="Young S.K."/>
            <person name="Zeng Q."/>
            <person name="Koehrsen M."/>
            <person name="Haas B."/>
            <person name="Borodovsky M."/>
            <person name="Guigo R."/>
            <person name="Alvarado L."/>
            <person name="Berlin A."/>
            <person name="Borenstein D."/>
            <person name="Chen Z."/>
            <person name="Engels R."/>
            <person name="Freedman E."/>
            <person name="Gellesch M."/>
            <person name="Goldberg J."/>
            <person name="Griggs A."/>
            <person name="Gujja S."/>
            <person name="Heiman D."/>
            <person name="Hepburn T."/>
            <person name="Howarth C."/>
            <person name="Jen D."/>
            <person name="Larson L."/>
            <person name="Lewis B."/>
            <person name="Mehta T."/>
            <person name="Park D."/>
            <person name="Pearson M."/>
            <person name="Roberts A."/>
            <person name="Saif S."/>
            <person name="Shenoy N."/>
            <person name="Sisk P."/>
            <person name="Stolte C."/>
            <person name="Sykes S."/>
            <person name="Walk T."/>
            <person name="White J."/>
            <person name="Yandava C."/>
            <person name="Burger G."/>
            <person name="Gray M.W."/>
            <person name="Holland P.W.H."/>
            <person name="King N."/>
            <person name="Lang F.B.F."/>
            <person name="Roger A.J."/>
            <person name="Ruiz-Trillo I."/>
            <person name="Lander E."/>
            <person name="Nusbaum C."/>
        </authorList>
    </citation>
    <scope>NUCLEOTIDE SEQUENCE [LARGE SCALE GENOMIC DNA]</scope>
    <source>
        <strain evidence="3">ATCC 38327</strain>
    </source>
</reference>
<dbReference type="GO" id="GO:0005737">
    <property type="term" value="C:cytoplasm"/>
    <property type="evidence" value="ECO:0007669"/>
    <property type="project" value="TreeGrafter"/>
</dbReference>